<proteinExistence type="predicted"/>
<reference evidence="2" key="1">
    <citation type="submission" date="2021-02" db="EMBL/GenBank/DDBJ databases">
        <authorList>
            <person name="Nowell W R."/>
        </authorList>
    </citation>
    <scope>NUCLEOTIDE SEQUENCE</scope>
</reference>
<accession>A0A814UMK8</accession>
<dbReference type="Gene3D" id="3.30.70.270">
    <property type="match status" value="2"/>
</dbReference>
<protein>
    <recommendedName>
        <fullName evidence="1">Reverse transcriptase/retrotransposon-derived protein RNase H-like domain-containing protein</fullName>
    </recommendedName>
</protein>
<dbReference type="PANTHER" id="PTHR33064:SF37">
    <property type="entry name" value="RIBONUCLEASE H"/>
    <property type="match status" value="1"/>
</dbReference>
<dbReference type="AlphaFoldDB" id="A0A814UMK8"/>
<feature type="non-terminal residue" evidence="2">
    <location>
        <position position="1"/>
    </location>
</feature>
<comment type="caution">
    <text evidence="2">The sequence shown here is derived from an EMBL/GenBank/DDBJ whole genome shotgun (WGS) entry which is preliminary data.</text>
</comment>
<sequence>YDIVYPFNNLTSRFDQLIYPYTCHLNITIPYDLNELKRTILPRICKHIRSLKLDDKEHGLIIKQMHRFPLLQSVTIINVIDGKIYSISSFQHLSSLKMTFMLTSHNINCAQNISQDICKYIIQSQRQIEKLSIRNLTFTPYENSMGLSTNLKKLTVRVRDVCDMVTLVQHVPSIEYLNVKLVVQFDAKPAKAENIPTYIQLMQLKRFVFDSTFRKHVTDIEEVLGALNTANVKLNVKKCALAKKELDYLGFRITQNGIKPMTANVRKTIDFSTPKSAEDAYSFVQLAQFYRRFIPQFATIAAPLHEFKKNEFGKKRHGPTNDFTWTTECQIAFETLKSKLSQYPLLTFPDGHSKLQLSIDARDVGIGGVLNQITKHGIRSITYLSRSLTPQEKKYSTVEKECLAIVWCIKKLHPYLYEEDFTVFTDHYPLCWLNKQSSHNGRLER</sequence>
<evidence type="ECO:0000313" key="2">
    <source>
        <dbReference type="EMBL" id="CAF1174211.1"/>
    </source>
</evidence>
<dbReference type="SUPFAM" id="SSF56672">
    <property type="entry name" value="DNA/RNA polymerases"/>
    <property type="match status" value="1"/>
</dbReference>
<dbReference type="InterPro" id="IPR051320">
    <property type="entry name" value="Viral_Replic_Matur_Polypro"/>
</dbReference>
<dbReference type="InterPro" id="IPR043128">
    <property type="entry name" value="Rev_trsase/Diguanyl_cyclase"/>
</dbReference>
<keyword evidence="4" id="KW-1185">Reference proteome</keyword>
<dbReference type="Gene3D" id="3.10.20.370">
    <property type="match status" value="1"/>
</dbReference>
<dbReference type="FunFam" id="3.10.20.370:FF:000001">
    <property type="entry name" value="Retrovirus-related Pol polyprotein from transposon 17.6-like protein"/>
    <property type="match status" value="1"/>
</dbReference>
<evidence type="ECO:0000313" key="4">
    <source>
        <dbReference type="Proteomes" id="UP000663829"/>
    </source>
</evidence>
<dbReference type="EMBL" id="CAJOBC010007623">
    <property type="protein sequence ID" value="CAF3938047.1"/>
    <property type="molecule type" value="Genomic_DNA"/>
</dbReference>
<dbReference type="OrthoDB" id="8000983at2759"/>
<dbReference type="Proteomes" id="UP000663829">
    <property type="component" value="Unassembled WGS sequence"/>
</dbReference>
<feature type="domain" description="Reverse transcriptase/retrotransposon-derived protein RNase H-like" evidence="1">
    <location>
        <begin position="325"/>
        <end position="423"/>
    </location>
</feature>
<dbReference type="Pfam" id="PF17919">
    <property type="entry name" value="RT_RNaseH_2"/>
    <property type="match status" value="1"/>
</dbReference>
<gene>
    <name evidence="2" type="ORF">GPM918_LOCUS22347</name>
    <name evidence="3" type="ORF">SRO942_LOCUS22344</name>
</gene>
<dbReference type="Proteomes" id="UP000681722">
    <property type="component" value="Unassembled WGS sequence"/>
</dbReference>
<dbReference type="CDD" id="cd09274">
    <property type="entry name" value="RNase_HI_RT_Ty3"/>
    <property type="match status" value="1"/>
</dbReference>
<dbReference type="PANTHER" id="PTHR33064">
    <property type="entry name" value="POL PROTEIN"/>
    <property type="match status" value="1"/>
</dbReference>
<dbReference type="InterPro" id="IPR043502">
    <property type="entry name" value="DNA/RNA_pol_sf"/>
</dbReference>
<name>A0A814UMK8_9BILA</name>
<evidence type="ECO:0000313" key="3">
    <source>
        <dbReference type="EMBL" id="CAF3938047.1"/>
    </source>
</evidence>
<dbReference type="InterPro" id="IPR041577">
    <property type="entry name" value="RT_RNaseH_2"/>
</dbReference>
<dbReference type="EMBL" id="CAJNOQ010007624">
    <property type="protein sequence ID" value="CAF1174211.1"/>
    <property type="molecule type" value="Genomic_DNA"/>
</dbReference>
<organism evidence="2 4">
    <name type="scientific">Didymodactylos carnosus</name>
    <dbReference type="NCBI Taxonomy" id="1234261"/>
    <lineage>
        <taxon>Eukaryota</taxon>
        <taxon>Metazoa</taxon>
        <taxon>Spiralia</taxon>
        <taxon>Gnathifera</taxon>
        <taxon>Rotifera</taxon>
        <taxon>Eurotatoria</taxon>
        <taxon>Bdelloidea</taxon>
        <taxon>Philodinida</taxon>
        <taxon>Philodinidae</taxon>
        <taxon>Didymodactylos</taxon>
    </lineage>
</organism>
<evidence type="ECO:0000259" key="1">
    <source>
        <dbReference type="Pfam" id="PF17919"/>
    </source>
</evidence>